<dbReference type="AlphaFoldDB" id="A0A8H2VJX1"/>
<accession>A0A8H2VJX1</accession>
<evidence type="ECO:0000256" key="1">
    <source>
        <dbReference type="ARBA" id="ARBA00004123"/>
    </source>
</evidence>
<proteinExistence type="inferred from homology"/>
<dbReference type="Pfam" id="PF21639">
    <property type="entry name" value="ORC5_lid"/>
    <property type="match status" value="1"/>
</dbReference>
<dbReference type="GO" id="GO:0003688">
    <property type="term" value="F:DNA replication origin binding"/>
    <property type="evidence" value="ECO:0007669"/>
    <property type="project" value="TreeGrafter"/>
</dbReference>
<dbReference type="InterPro" id="IPR047088">
    <property type="entry name" value="ORC5_C"/>
</dbReference>
<dbReference type="SUPFAM" id="SSF52540">
    <property type="entry name" value="P-loop containing nucleoside triphosphate hydrolases"/>
    <property type="match status" value="2"/>
</dbReference>
<protein>
    <submittedName>
        <fullName evidence="10">Similar to Saccharomyces cerevisiae YNL261W ORC5 Subunit of the origin recognition complex</fullName>
    </submittedName>
</protein>
<dbReference type="GO" id="GO:0005664">
    <property type="term" value="C:nuclear origin of replication recognition complex"/>
    <property type="evidence" value="ECO:0007669"/>
    <property type="project" value="TreeGrafter"/>
</dbReference>
<evidence type="ECO:0000259" key="8">
    <source>
        <dbReference type="Pfam" id="PF14630"/>
    </source>
</evidence>
<comment type="similarity">
    <text evidence="2">Belongs to the ORC5 family.</text>
</comment>
<evidence type="ECO:0000259" key="9">
    <source>
        <dbReference type="Pfam" id="PF21639"/>
    </source>
</evidence>
<dbReference type="Proteomes" id="UP000644660">
    <property type="component" value="Unassembled WGS sequence"/>
</dbReference>
<dbReference type="PANTHER" id="PTHR12705:SF0">
    <property type="entry name" value="ORIGIN RECOGNITION COMPLEX SUBUNIT 5"/>
    <property type="match status" value="1"/>
</dbReference>
<name>A0A8H2VJX1_9SACH</name>
<dbReference type="OrthoDB" id="365981at2759"/>
<dbReference type="GeneID" id="64859831"/>
<keyword evidence="5" id="KW-0067">ATP-binding</keyword>
<dbReference type="Pfam" id="PF14630">
    <property type="entry name" value="ORC5_C"/>
    <property type="match status" value="1"/>
</dbReference>
<evidence type="ECO:0000256" key="4">
    <source>
        <dbReference type="ARBA" id="ARBA00022741"/>
    </source>
</evidence>
<dbReference type="Pfam" id="PF13191">
    <property type="entry name" value="AAA_16"/>
    <property type="match status" value="1"/>
</dbReference>
<dbReference type="InterPro" id="IPR048866">
    <property type="entry name" value="ORC5_lid"/>
</dbReference>
<evidence type="ECO:0000256" key="3">
    <source>
        <dbReference type="ARBA" id="ARBA00022705"/>
    </source>
</evidence>
<organism evidence="10 11">
    <name type="scientific">Maudiozyma barnettii</name>
    <dbReference type="NCBI Taxonomy" id="61262"/>
    <lineage>
        <taxon>Eukaryota</taxon>
        <taxon>Fungi</taxon>
        <taxon>Dikarya</taxon>
        <taxon>Ascomycota</taxon>
        <taxon>Saccharomycotina</taxon>
        <taxon>Saccharomycetes</taxon>
        <taxon>Saccharomycetales</taxon>
        <taxon>Saccharomycetaceae</taxon>
        <taxon>Maudiozyma</taxon>
    </lineage>
</organism>
<comment type="subcellular location">
    <subcellularLocation>
        <location evidence="1">Nucleus</location>
    </subcellularLocation>
</comment>
<dbReference type="EMBL" id="CAEFZW010000011">
    <property type="protein sequence ID" value="CAB4256741.1"/>
    <property type="molecule type" value="Genomic_DNA"/>
</dbReference>
<feature type="domain" description="Origin recognition complex subunit 5 C-terminal" evidence="8">
    <location>
        <begin position="297"/>
        <end position="455"/>
    </location>
</feature>
<reference evidence="10 11" key="1">
    <citation type="submission" date="2020-05" db="EMBL/GenBank/DDBJ databases">
        <authorList>
            <person name="Casaregola S."/>
            <person name="Devillers H."/>
            <person name="Grondin C."/>
        </authorList>
    </citation>
    <scope>NUCLEOTIDE SEQUENCE [LARGE SCALE GENOMIC DNA]</scope>
    <source>
        <strain evidence="10 11">CLIB 1767</strain>
    </source>
</reference>
<sequence length="460" mass="52153">MSTLFREYQETSLKSFISNDHTLTPPNVILLGPSGTGKTTTLNSILSASSNDIVHATIRPSELVTWKSLIQATSRVIQQTLILKFPQIGAPPALDPLQVEDYFGLVKDLNIVMSHYSAVCSTVHIVFDGFDLLQDIDASLLLVFLKLHEQISTGHLKCVFVIRDSYFVHRYSNFVIPTVVFPRYTQQQLLKILCISRSRDLSSQYNNSNTSGVEVIENFIQLILQSFYSYTGSNISAINDIIDLKWPQYIAFLDNETLKDSATLYRRARHLFTFVDEPLNKDDGEDQSANNGVEHELSKIARYILIAAYFCSYTNPRYDPSLFSRKAGIKSGRASYGRRKQLEENPTHRQAATFSLERLLAIFQAIYPLDDSDNGNDAKKGRGSLEQLLQEPYIRPNIEVFQTIAELYSLKWLATSTMSVNVDLLSAKVRWRVNVAWEIILEIASSVDFDIQQYFSDIAI</sequence>
<gene>
    <name evidence="10" type="ORF">KABA2_11S02200</name>
</gene>
<evidence type="ECO:0000259" key="7">
    <source>
        <dbReference type="Pfam" id="PF13191"/>
    </source>
</evidence>
<evidence type="ECO:0000313" key="10">
    <source>
        <dbReference type="EMBL" id="CAB4256741.1"/>
    </source>
</evidence>
<comment type="caution">
    <text evidence="10">The sequence shown here is derived from an EMBL/GenBank/DDBJ whole genome shotgun (WGS) entry which is preliminary data.</text>
</comment>
<evidence type="ECO:0000313" key="11">
    <source>
        <dbReference type="Proteomes" id="UP000644660"/>
    </source>
</evidence>
<feature type="domain" description="ORC5 lid" evidence="9">
    <location>
        <begin position="217"/>
        <end position="273"/>
    </location>
</feature>
<keyword evidence="6" id="KW-0539">Nucleus</keyword>
<dbReference type="RefSeq" id="XP_041408585.1">
    <property type="nucleotide sequence ID" value="XM_041552651.1"/>
</dbReference>
<dbReference type="InterPro" id="IPR020796">
    <property type="entry name" value="ORC5"/>
</dbReference>
<keyword evidence="4" id="KW-0547">Nucleotide-binding</keyword>
<evidence type="ECO:0000256" key="6">
    <source>
        <dbReference type="ARBA" id="ARBA00023242"/>
    </source>
</evidence>
<keyword evidence="11" id="KW-1185">Reference proteome</keyword>
<dbReference type="GO" id="GO:0006270">
    <property type="term" value="P:DNA replication initiation"/>
    <property type="evidence" value="ECO:0007669"/>
    <property type="project" value="TreeGrafter"/>
</dbReference>
<dbReference type="Gene3D" id="3.40.50.300">
    <property type="entry name" value="P-loop containing nucleotide triphosphate hydrolases"/>
    <property type="match status" value="1"/>
</dbReference>
<keyword evidence="3" id="KW-0235">DNA replication</keyword>
<feature type="domain" description="Orc1-like AAA ATPase" evidence="7">
    <location>
        <begin position="6"/>
        <end position="156"/>
    </location>
</feature>
<dbReference type="PANTHER" id="PTHR12705">
    <property type="entry name" value="ORIGIN RECOGNITION COMPLEX SUBUNIT 5"/>
    <property type="match status" value="1"/>
</dbReference>
<dbReference type="InterPro" id="IPR027417">
    <property type="entry name" value="P-loop_NTPase"/>
</dbReference>
<dbReference type="InterPro" id="IPR041664">
    <property type="entry name" value="AAA_16"/>
</dbReference>
<evidence type="ECO:0000256" key="2">
    <source>
        <dbReference type="ARBA" id="ARBA00006269"/>
    </source>
</evidence>
<evidence type="ECO:0000256" key="5">
    <source>
        <dbReference type="ARBA" id="ARBA00022840"/>
    </source>
</evidence>